<comment type="caution">
    <text evidence="2">The sequence shown here is derived from an EMBL/GenBank/DDBJ whole genome shotgun (WGS) entry which is preliminary data.</text>
</comment>
<gene>
    <name evidence="2" type="ORF">HaLaN_01404</name>
</gene>
<keyword evidence="2" id="KW-0378">Hydrolase</keyword>
<protein>
    <submittedName>
        <fullName evidence="2">Nudix hydrolase domain-containing protein</fullName>
    </submittedName>
</protein>
<dbReference type="GO" id="GO:0016787">
    <property type="term" value="F:hydrolase activity"/>
    <property type="evidence" value="ECO:0007669"/>
    <property type="project" value="UniProtKB-KW"/>
</dbReference>
<evidence type="ECO:0000313" key="2">
    <source>
        <dbReference type="EMBL" id="GFH06726.1"/>
    </source>
</evidence>
<dbReference type="EMBL" id="BLLF01000053">
    <property type="protein sequence ID" value="GFH06726.1"/>
    <property type="molecule type" value="Genomic_DNA"/>
</dbReference>
<organism evidence="2 3">
    <name type="scientific">Haematococcus lacustris</name>
    <name type="common">Green alga</name>
    <name type="synonym">Haematococcus pluvialis</name>
    <dbReference type="NCBI Taxonomy" id="44745"/>
    <lineage>
        <taxon>Eukaryota</taxon>
        <taxon>Viridiplantae</taxon>
        <taxon>Chlorophyta</taxon>
        <taxon>core chlorophytes</taxon>
        <taxon>Chlorophyceae</taxon>
        <taxon>CS clade</taxon>
        <taxon>Chlamydomonadales</taxon>
        <taxon>Haematococcaceae</taxon>
        <taxon>Haematococcus</taxon>
    </lineage>
</organism>
<feature type="domain" description="Nudix hydrolase" evidence="1">
    <location>
        <begin position="1"/>
        <end position="91"/>
    </location>
</feature>
<accession>A0A699YIA3</accession>
<evidence type="ECO:0000259" key="1">
    <source>
        <dbReference type="PROSITE" id="PS51462"/>
    </source>
</evidence>
<name>A0A699YIA3_HAELA</name>
<sequence length="91" mass="10653">MLRTWPAKQQHKQHRLKLTRLQLERRPQRHKQLLAQQVVEEGETPEAALVRELQEELGLQVCSSDLTPLSFVSWPYPGRFHLLMPLYSAPS</sequence>
<dbReference type="Gene3D" id="3.90.79.10">
    <property type="entry name" value="Nucleoside Triphosphate Pyrophosphohydrolase"/>
    <property type="match status" value="1"/>
</dbReference>
<dbReference type="Proteomes" id="UP000485058">
    <property type="component" value="Unassembled WGS sequence"/>
</dbReference>
<reference evidence="2 3" key="1">
    <citation type="submission" date="2020-02" db="EMBL/GenBank/DDBJ databases">
        <title>Draft genome sequence of Haematococcus lacustris strain NIES-144.</title>
        <authorList>
            <person name="Morimoto D."/>
            <person name="Nakagawa S."/>
            <person name="Yoshida T."/>
            <person name="Sawayama S."/>
        </authorList>
    </citation>
    <scope>NUCLEOTIDE SEQUENCE [LARGE SCALE GENOMIC DNA]</scope>
    <source>
        <strain evidence="2 3">NIES-144</strain>
    </source>
</reference>
<dbReference type="SUPFAM" id="SSF55811">
    <property type="entry name" value="Nudix"/>
    <property type="match status" value="1"/>
</dbReference>
<dbReference type="AlphaFoldDB" id="A0A699YIA3"/>
<dbReference type="PROSITE" id="PS51462">
    <property type="entry name" value="NUDIX"/>
    <property type="match status" value="1"/>
</dbReference>
<dbReference type="InterPro" id="IPR000086">
    <property type="entry name" value="NUDIX_hydrolase_dom"/>
</dbReference>
<dbReference type="InterPro" id="IPR015797">
    <property type="entry name" value="NUDIX_hydrolase-like_dom_sf"/>
</dbReference>
<keyword evidence="3" id="KW-1185">Reference proteome</keyword>
<dbReference type="Pfam" id="PF00293">
    <property type="entry name" value="NUDIX"/>
    <property type="match status" value="1"/>
</dbReference>
<proteinExistence type="predicted"/>
<evidence type="ECO:0000313" key="3">
    <source>
        <dbReference type="Proteomes" id="UP000485058"/>
    </source>
</evidence>